<dbReference type="Proteomes" id="UP000765509">
    <property type="component" value="Unassembled WGS sequence"/>
</dbReference>
<sequence>MSHTYVPAQGTAHAPAHASAQEPASAHPTAQASSDADAHTVELLLVWDWIRQSLRGKSQ</sequence>
<reference evidence="2" key="1">
    <citation type="submission" date="2021-03" db="EMBL/GenBank/DDBJ databases">
        <title>Draft genome sequence of rust myrtle Austropuccinia psidii MF-1, a brazilian biotype.</title>
        <authorList>
            <person name="Quecine M.C."/>
            <person name="Pachon D.M.R."/>
            <person name="Bonatelli M.L."/>
            <person name="Correr F.H."/>
            <person name="Franceschini L.M."/>
            <person name="Leite T.F."/>
            <person name="Margarido G.R.A."/>
            <person name="Almeida C.A."/>
            <person name="Ferrarezi J.A."/>
            <person name="Labate C.A."/>
        </authorList>
    </citation>
    <scope>NUCLEOTIDE SEQUENCE</scope>
    <source>
        <strain evidence="2">MF-1</strain>
    </source>
</reference>
<name>A0A9Q3CU83_9BASI</name>
<dbReference type="AlphaFoldDB" id="A0A9Q3CU83"/>
<proteinExistence type="predicted"/>
<accession>A0A9Q3CU83</accession>
<comment type="caution">
    <text evidence="2">The sequence shown here is derived from an EMBL/GenBank/DDBJ whole genome shotgun (WGS) entry which is preliminary data.</text>
</comment>
<feature type="non-terminal residue" evidence="2">
    <location>
        <position position="59"/>
    </location>
</feature>
<gene>
    <name evidence="2" type="ORF">O181_028653</name>
</gene>
<feature type="region of interest" description="Disordered" evidence="1">
    <location>
        <begin position="1"/>
        <end position="35"/>
    </location>
</feature>
<keyword evidence="3" id="KW-1185">Reference proteome</keyword>
<evidence type="ECO:0000313" key="2">
    <source>
        <dbReference type="EMBL" id="MBW0488938.1"/>
    </source>
</evidence>
<dbReference type="EMBL" id="AVOT02009849">
    <property type="protein sequence ID" value="MBW0488938.1"/>
    <property type="molecule type" value="Genomic_DNA"/>
</dbReference>
<evidence type="ECO:0000256" key="1">
    <source>
        <dbReference type="SAM" id="MobiDB-lite"/>
    </source>
</evidence>
<organism evidence="2 3">
    <name type="scientific">Austropuccinia psidii MF-1</name>
    <dbReference type="NCBI Taxonomy" id="1389203"/>
    <lineage>
        <taxon>Eukaryota</taxon>
        <taxon>Fungi</taxon>
        <taxon>Dikarya</taxon>
        <taxon>Basidiomycota</taxon>
        <taxon>Pucciniomycotina</taxon>
        <taxon>Pucciniomycetes</taxon>
        <taxon>Pucciniales</taxon>
        <taxon>Sphaerophragmiaceae</taxon>
        <taxon>Austropuccinia</taxon>
    </lineage>
</organism>
<protein>
    <submittedName>
        <fullName evidence="2">Uncharacterized protein</fullName>
    </submittedName>
</protein>
<evidence type="ECO:0000313" key="3">
    <source>
        <dbReference type="Proteomes" id="UP000765509"/>
    </source>
</evidence>